<feature type="transmembrane region" description="Helical" evidence="6">
    <location>
        <begin position="194"/>
        <end position="216"/>
    </location>
</feature>
<feature type="transmembrane region" description="Helical" evidence="6">
    <location>
        <begin position="47"/>
        <end position="70"/>
    </location>
</feature>
<feature type="transmembrane region" description="Helical" evidence="6">
    <location>
        <begin position="93"/>
        <end position="117"/>
    </location>
</feature>
<keyword evidence="8" id="KW-1185">Reference proteome</keyword>
<dbReference type="CDD" id="cd13136">
    <property type="entry name" value="MATE_DinF_like"/>
    <property type="match status" value="1"/>
</dbReference>
<comment type="subcellular location">
    <subcellularLocation>
        <location evidence="1">Membrane</location>
        <topology evidence="1">Multi-pass membrane protein</topology>
    </subcellularLocation>
</comment>
<evidence type="ECO:0000256" key="2">
    <source>
        <dbReference type="ARBA" id="ARBA00010199"/>
    </source>
</evidence>
<feature type="transmembrane region" description="Helical" evidence="6">
    <location>
        <begin position="389"/>
        <end position="407"/>
    </location>
</feature>
<dbReference type="RefSeq" id="WP_367723644.1">
    <property type="nucleotide sequence ID" value="NZ_JBFOCI010000003.1"/>
</dbReference>
<feature type="transmembrane region" description="Helical" evidence="6">
    <location>
        <begin position="165"/>
        <end position="188"/>
    </location>
</feature>
<comment type="caution">
    <text evidence="7">The sequence shown here is derived from an EMBL/GenBank/DDBJ whole genome shotgun (WGS) entry which is preliminary data.</text>
</comment>
<protein>
    <submittedName>
        <fullName evidence="7">MATE family efflux transporter</fullName>
    </submittedName>
</protein>
<dbReference type="PANTHER" id="PTHR42893">
    <property type="entry name" value="PROTEIN DETOXIFICATION 44, CHLOROPLASTIC-RELATED"/>
    <property type="match status" value="1"/>
</dbReference>
<sequence length="445" mass="47107">MSGARGGDFPVTHRAVLTIAVPMTIAYLSTPLVGLVSTGVIGQLGDAALLGGVAIGAVVFDVVFTSCNFLRGATTGFTAQAVGAGDRQEEQDVLLAGLGIALLLGILLVLFQGPIGVLGVSLLGADRSTASPALDYFSARVWSAPFVFINFVVFGWVLGRGEALVGLLLQTVLNAANILLSLLLVLHYDFGVAGAGWASALAEVLTAGLSLVVVASRMPAAGWRFSELANRRRLRRLGGVNTDMMIRSLALLVGLSFFTRQSALLGADVLAANTILLRFYFVAIAMLDGVAMAAEQLAGRAVGAGFRATFDRVVRLTTVWSVLFALVTSAGIYLASDRVVAWVTPIEDIRVLASVYLPYVVALPLAGAVAFQMDGVFIGATWSREMRNMMLVSLLVYLLSWAALAPFMANHGLWLALLIFHGMRSIAFRARLETLTSRTFPVSPA</sequence>
<comment type="similarity">
    <text evidence="2">Belongs to the multi antimicrobial extrusion (MATE) (TC 2.A.66.1) family.</text>
</comment>
<feature type="transmembrane region" description="Helical" evidence="6">
    <location>
        <begin position="356"/>
        <end position="377"/>
    </location>
</feature>
<keyword evidence="5 6" id="KW-0472">Membrane</keyword>
<evidence type="ECO:0000313" key="8">
    <source>
        <dbReference type="Proteomes" id="UP001556196"/>
    </source>
</evidence>
<proteinExistence type="inferred from homology"/>
<dbReference type="InterPro" id="IPR044644">
    <property type="entry name" value="DinF-like"/>
</dbReference>
<reference evidence="7 8" key="1">
    <citation type="submission" date="2024-06" db="EMBL/GenBank/DDBJ databases">
        <authorList>
            <person name="Tuo L."/>
        </authorList>
    </citation>
    <scope>NUCLEOTIDE SEQUENCE [LARGE SCALE GENOMIC DNA]</scope>
    <source>
        <strain evidence="7 8">ZMM04-5</strain>
    </source>
</reference>
<dbReference type="InterPro" id="IPR002528">
    <property type="entry name" value="MATE_fam"/>
</dbReference>
<dbReference type="Proteomes" id="UP001556196">
    <property type="component" value="Unassembled WGS sequence"/>
</dbReference>
<evidence type="ECO:0000313" key="7">
    <source>
        <dbReference type="EMBL" id="MEW9806509.1"/>
    </source>
</evidence>
<organism evidence="7 8">
    <name type="scientific">Mesorhizobium marinum</name>
    <dbReference type="NCBI Taxonomy" id="3228790"/>
    <lineage>
        <taxon>Bacteria</taxon>
        <taxon>Pseudomonadati</taxon>
        <taxon>Pseudomonadota</taxon>
        <taxon>Alphaproteobacteria</taxon>
        <taxon>Hyphomicrobiales</taxon>
        <taxon>Phyllobacteriaceae</taxon>
        <taxon>Mesorhizobium</taxon>
    </lineage>
</organism>
<dbReference type="EMBL" id="JBFOCI010000003">
    <property type="protein sequence ID" value="MEW9806509.1"/>
    <property type="molecule type" value="Genomic_DNA"/>
</dbReference>
<evidence type="ECO:0000256" key="1">
    <source>
        <dbReference type="ARBA" id="ARBA00004141"/>
    </source>
</evidence>
<evidence type="ECO:0000256" key="6">
    <source>
        <dbReference type="SAM" id="Phobius"/>
    </source>
</evidence>
<dbReference type="PANTHER" id="PTHR42893:SF46">
    <property type="entry name" value="PROTEIN DETOXIFICATION 44, CHLOROPLASTIC"/>
    <property type="match status" value="1"/>
</dbReference>
<feature type="transmembrane region" description="Helical" evidence="6">
    <location>
        <begin position="137"/>
        <end position="158"/>
    </location>
</feature>
<keyword evidence="4 6" id="KW-1133">Transmembrane helix</keyword>
<feature type="transmembrane region" description="Helical" evidence="6">
    <location>
        <begin position="15"/>
        <end position="41"/>
    </location>
</feature>
<gene>
    <name evidence="7" type="ORF">ABUE31_10995</name>
</gene>
<evidence type="ECO:0000256" key="5">
    <source>
        <dbReference type="ARBA" id="ARBA00023136"/>
    </source>
</evidence>
<name>A0ABV3QZM2_9HYPH</name>
<feature type="transmembrane region" description="Helical" evidence="6">
    <location>
        <begin position="270"/>
        <end position="292"/>
    </location>
</feature>
<accession>A0ABV3QZM2</accession>
<dbReference type="NCBIfam" id="TIGR00797">
    <property type="entry name" value="matE"/>
    <property type="match status" value="1"/>
</dbReference>
<feature type="transmembrane region" description="Helical" evidence="6">
    <location>
        <begin position="313"/>
        <end position="336"/>
    </location>
</feature>
<evidence type="ECO:0000256" key="4">
    <source>
        <dbReference type="ARBA" id="ARBA00022989"/>
    </source>
</evidence>
<keyword evidence="3 6" id="KW-0812">Transmembrane</keyword>
<evidence type="ECO:0000256" key="3">
    <source>
        <dbReference type="ARBA" id="ARBA00022692"/>
    </source>
</evidence>
<feature type="transmembrane region" description="Helical" evidence="6">
    <location>
        <begin position="237"/>
        <end position="258"/>
    </location>
</feature>
<dbReference type="Pfam" id="PF01554">
    <property type="entry name" value="MatE"/>
    <property type="match status" value="2"/>
</dbReference>